<keyword evidence="11" id="KW-0443">Lipid metabolism</keyword>
<dbReference type="Proteomes" id="UP001597502">
    <property type="component" value="Unassembled WGS sequence"/>
</dbReference>
<keyword evidence="3" id="KW-1003">Cell membrane</keyword>
<dbReference type="EC" id="2.7.1.-" evidence="16"/>
<proteinExistence type="inferred from homology"/>
<evidence type="ECO:0000256" key="14">
    <source>
        <dbReference type="ARBA" id="ARBA00023264"/>
    </source>
</evidence>
<keyword evidence="17" id="KW-1185">Reference proteome</keyword>
<evidence type="ECO:0000256" key="9">
    <source>
        <dbReference type="ARBA" id="ARBA00022840"/>
    </source>
</evidence>
<dbReference type="GO" id="GO:0016301">
    <property type="term" value="F:kinase activity"/>
    <property type="evidence" value="ECO:0007669"/>
    <property type="project" value="UniProtKB-KW"/>
</dbReference>
<evidence type="ECO:0000256" key="13">
    <source>
        <dbReference type="ARBA" id="ARBA00023209"/>
    </source>
</evidence>
<dbReference type="CDD" id="cd14265">
    <property type="entry name" value="UDPK_IM_like"/>
    <property type="match status" value="1"/>
</dbReference>
<dbReference type="PANTHER" id="PTHR34299:SF1">
    <property type="entry name" value="DIACYLGLYCEROL KINASE"/>
    <property type="match status" value="1"/>
</dbReference>
<keyword evidence="10 15" id="KW-1133">Transmembrane helix</keyword>
<evidence type="ECO:0000256" key="8">
    <source>
        <dbReference type="ARBA" id="ARBA00022777"/>
    </source>
</evidence>
<keyword evidence="6 15" id="KW-0812">Transmembrane</keyword>
<evidence type="ECO:0000256" key="2">
    <source>
        <dbReference type="ARBA" id="ARBA00005967"/>
    </source>
</evidence>
<name>A0ABW5V1B9_9BACI</name>
<evidence type="ECO:0000256" key="1">
    <source>
        <dbReference type="ARBA" id="ARBA00004651"/>
    </source>
</evidence>
<reference evidence="17" key="1">
    <citation type="journal article" date="2019" name="Int. J. Syst. Evol. Microbiol.">
        <title>The Global Catalogue of Microorganisms (GCM) 10K type strain sequencing project: providing services to taxonomists for standard genome sequencing and annotation.</title>
        <authorList>
            <consortium name="The Broad Institute Genomics Platform"/>
            <consortium name="The Broad Institute Genome Sequencing Center for Infectious Disease"/>
            <person name="Wu L."/>
            <person name="Ma J."/>
        </authorList>
    </citation>
    <scope>NUCLEOTIDE SEQUENCE [LARGE SCALE GENOMIC DNA]</scope>
    <source>
        <strain evidence="17">TISTR 1535</strain>
    </source>
</reference>
<evidence type="ECO:0000256" key="7">
    <source>
        <dbReference type="ARBA" id="ARBA00022741"/>
    </source>
</evidence>
<evidence type="ECO:0000256" key="15">
    <source>
        <dbReference type="SAM" id="Phobius"/>
    </source>
</evidence>
<keyword evidence="7" id="KW-0547">Nucleotide-binding</keyword>
<dbReference type="RefSeq" id="WP_382389950.1">
    <property type="nucleotide sequence ID" value="NZ_JBHUNA010000001.1"/>
</dbReference>
<organism evidence="16 17">
    <name type="scientific">Lentibacillus juripiscarius</name>
    <dbReference type="NCBI Taxonomy" id="257446"/>
    <lineage>
        <taxon>Bacteria</taxon>
        <taxon>Bacillati</taxon>
        <taxon>Bacillota</taxon>
        <taxon>Bacilli</taxon>
        <taxon>Bacillales</taxon>
        <taxon>Bacillaceae</taxon>
        <taxon>Lentibacillus</taxon>
    </lineage>
</organism>
<accession>A0ABW5V1B9</accession>
<protein>
    <submittedName>
        <fullName evidence="16">Diacylglycerol kinase family protein</fullName>
        <ecNumber evidence="16">2.7.1.-</ecNumber>
    </submittedName>
</protein>
<evidence type="ECO:0000313" key="17">
    <source>
        <dbReference type="Proteomes" id="UP001597502"/>
    </source>
</evidence>
<keyword evidence="14" id="KW-1208">Phospholipid metabolism</keyword>
<comment type="subcellular location">
    <subcellularLocation>
        <location evidence="1">Cell membrane</location>
        <topology evidence="1">Multi-pass membrane protein</topology>
    </subcellularLocation>
</comment>
<feature type="transmembrane region" description="Helical" evidence="15">
    <location>
        <begin position="29"/>
        <end position="48"/>
    </location>
</feature>
<evidence type="ECO:0000256" key="10">
    <source>
        <dbReference type="ARBA" id="ARBA00022989"/>
    </source>
</evidence>
<keyword evidence="5 16" id="KW-0808">Transferase</keyword>
<feature type="transmembrane region" description="Helical" evidence="15">
    <location>
        <begin position="54"/>
        <end position="73"/>
    </location>
</feature>
<sequence length="127" mass="13864">MNGNPKKSVFGFAHAWNGLKEAARTERNFRFHLAAAFLVVATGVFFRIETSQWAIIMLASGMVLTAELINTAIEKTMDYLKPDIHPRVKIIKDIAAGAVLIAAIFAAAAGLFVFLPELYAIKGVVPF</sequence>
<comment type="similarity">
    <text evidence="2">Belongs to the bacterial diacylglycerol kinase family.</text>
</comment>
<comment type="caution">
    <text evidence="16">The sequence shown here is derived from an EMBL/GenBank/DDBJ whole genome shotgun (WGS) entry which is preliminary data.</text>
</comment>
<evidence type="ECO:0000256" key="6">
    <source>
        <dbReference type="ARBA" id="ARBA00022692"/>
    </source>
</evidence>
<evidence type="ECO:0000313" key="16">
    <source>
        <dbReference type="EMBL" id="MFD2759453.1"/>
    </source>
</evidence>
<feature type="transmembrane region" description="Helical" evidence="15">
    <location>
        <begin position="94"/>
        <end position="115"/>
    </location>
</feature>
<keyword evidence="13" id="KW-0594">Phospholipid biosynthesis</keyword>
<evidence type="ECO:0000256" key="4">
    <source>
        <dbReference type="ARBA" id="ARBA00022516"/>
    </source>
</evidence>
<dbReference type="Pfam" id="PF01219">
    <property type="entry name" value="DAGK_prokar"/>
    <property type="match status" value="1"/>
</dbReference>
<dbReference type="EMBL" id="JBHUNA010000001">
    <property type="protein sequence ID" value="MFD2759453.1"/>
    <property type="molecule type" value="Genomic_DNA"/>
</dbReference>
<dbReference type="InterPro" id="IPR000829">
    <property type="entry name" value="DAGK"/>
</dbReference>
<evidence type="ECO:0000256" key="11">
    <source>
        <dbReference type="ARBA" id="ARBA00023098"/>
    </source>
</evidence>
<keyword evidence="8 16" id="KW-0418">Kinase</keyword>
<keyword evidence="9" id="KW-0067">ATP-binding</keyword>
<evidence type="ECO:0000256" key="5">
    <source>
        <dbReference type="ARBA" id="ARBA00022679"/>
    </source>
</evidence>
<evidence type="ECO:0000256" key="12">
    <source>
        <dbReference type="ARBA" id="ARBA00023136"/>
    </source>
</evidence>
<evidence type="ECO:0000256" key="3">
    <source>
        <dbReference type="ARBA" id="ARBA00022475"/>
    </source>
</evidence>
<dbReference type="InterPro" id="IPR036945">
    <property type="entry name" value="DAGK_sf"/>
</dbReference>
<gene>
    <name evidence="16" type="ORF">ACFSUO_00430</name>
</gene>
<dbReference type="PANTHER" id="PTHR34299">
    <property type="entry name" value="DIACYLGLYCEROL KINASE"/>
    <property type="match status" value="1"/>
</dbReference>
<keyword evidence="4" id="KW-0444">Lipid biosynthesis</keyword>
<dbReference type="Gene3D" id="1.10.287.3610">
    <property type="match status" value="1"/>
</dbReference>
<dbReference type="InterPro" id="IPR033717">
    <property type="entry name" value="UDPK"/>
</dbReference>
<keyword evidence="12 15" id="KW-0472">Membrane</keyword>